<dbReference type="AlphaFoldDB" id="A0AA38FP95"/>
<dbReference type="PRINTS" id="PR00364">
    <property type="entry name" value="DISEASERSIST"/>
</dbReference>
<protein>
    <recommendedName>
        <fullName evidence="2">AAA+ ATPase domain-containing protein</fullName>
    </recommendedName>
</protein>
<evidence type="ECO:0000259" key="2">
    <source>
        <dbReference type="SMART" id="SM00382"/>
    </source>
</evidence>
<dbReference type="InterPro" id="IPR003593">
    <property type="entry name" value="AAA+_ATPase"/>
</dbReference>
<accession>A0AA38FP95</accession>
<name>A0AA38FP95_TAXCH</name>
<dbReference type="Gene3D" id="3.40.50.300">
    <property type="entry name" value="P-loop containing nucleotide triphosphate hydrolases"/>
    <property type="match status" value="1"/>
</dbReference>
<dbReference type="PANTHER" id="PTHR11017">
    <property type="entry name" value="LEUCINE-RICH REPEAT-CONTAINING PROTEIN"/>
    <property type="match status" value="1"/>
</dbReference>
<evidence type="ECO:0000256" key="1">
    <source>
        <dbReference type="SAM" id="MobiDB-lite"/>
    </source>
</evidence>
<feature type="compositionally biased region" description="Polar residues" evidence="1">
    <location>
        <begin position="63"/>
        <end position="89"/>
    </location>
</feature>
<dbReference type="InterPro" id="IPR027417">
    <property type="entry name" value="P-loop_NTPase"/>
</dbReference>
<evidence type="ECO:0000313" key="4">
    <source>
        <dbReference type="Proteomes" id="UP000824469"/>
    </source>
</evidence>
<sequence>MGNCLSCFKNSEAEPCMPSQQDNVENISRPRAEPSTTEASTPSQQDIPTQSSGSEICPKNEIVDSTSRSQAEPATTSQQDMASSSKQSRTLENVIDEFKSVKDVNDVDDLINAINTLLQSKITQKNDQDNRKDEGTSKKTWASFIKSGSDFLKFVNDHIKETNKKEDFSHSIAATKIASDILDKLGNIHWMVGGLSIIAYLLQKIDKVSDNRSECLQLLKYMVDLADHIKKLRVEIPEQGEKLKNAVLIIVEECIKCAAQLNSKKFFSFLKTSVDSETLSGVEKKINQLYPDLMLTAIMALKHDQPVMLPISPPGYPSYAVGIEEREREVIKLLATTTDDHKSRAVVIYGLGGIGKTTLAKAVLAKLSLKDYNYARVGIDIDPSKNDLKTLQQIILKDGFPKYAGGRSITLRDCEEGQEHLTKAFKSESERPLFLFIDNALRAEDLEQLLPTDLGSLPKGSRILVTTRLLGETDMFEQYGLPRFDYPVNTLPEADALKILCKDSQNLQHINEEDTKRILKICGGIPLVLKVAGAQLAKMGYNTEQCRQLFEDLEEGENVKQENLTSSVIDFVYDKLEKPAQEAFLDICCFFSNWNRQRVEYIVGSQQFKSLQEAALLTTFLSKSVAEINFLTDVLDVEEEKLIVHDVIRAKGLSMSKSSRFMDFQSFTEVAEDKKQLREIKGIWLGEDRSDYVVEERHLDSMRNSLRVLASMRNSLRVLAWGWRMKAIGQSQMKFNELRYLKLNDYILLPPLKLEQLERLCVYEGPIDSDVNLLYK</sequence>
<feature type="non-terminal residue" evidence="3">
    <location>
        <position position="776"/>
    </location>
</feature>
<dbReference type="SMART" id="SM00382">
    <property type="entry name" value="AAA"/>
    <property type="match status" value="1"/>
</dbReference>
<proteinExistence type="predicted"/>
<dbReference type="InterPro" id="IPR002182">
    <property type="entry name" value="NB-ARC"/>
</dbReference>
<organism evidence="3 4">
    <name type="scientific">Taxus chinensis</name>
    <name type="common">Chinese yew</name>
    <name type="synonym">Taxus wallichiana var. chinensis</name>
    <dbReference type="NCBI Taxonomy" id="29808"/>
    <lineage>
        <taxon>Eukaryota</taxon>
        <taxon>Viridiplantae</taxon>
        <taxon>Streptophyta</taxon>
        <taxon>Embryophyta</taxon>
        <taxon>Tracheophyta</taxon>
        <taxon>Spermatophyta</taxon>
        <taxon>Pinopsida</taxon>
        <taxon>Pinidae</taxon>
        <taxon>Conifers II</taxon>
        <taxon>Cupressales</taxon>
        <taxon>Taxaceae</taxon>
        <taxon>Taxus</taxon>
    </lineage>
</organism>
<dbReference type="EMBL" id="JAHRHJ020000007">
    <property type="protein sequence ID" value="KAH9307839.1"/>
    <property type="molecule type" value="Genomic_DNA"/>
</dbReference>
<reference evidence="3 4" key="1">
    <citation type="journal article" date="2021" name="Nat. Plants">
        <title>The Taxus genome provides insights into paclitaxel biosynthesis.</title>
        <authorList>
            <person name="Xiong X."/>
            <person name="Gou J."/>
            <person name="Liao Q."/>
            <person name="Li Y."/>
            <person name="Zhou Q."/>
            <person name="Bi G."/>
            <person name="Li C."/>
            <person name="Du R."/>
            <person name="Wang X."/>
            <person name="Sun T."/>
            <person name="Guo L."/>
            <person name="Liang H."/>
            <person name="Lu P."/>
            <person name="Wu Y."/>
            <person name="Zhang Z."/>
            <person name="Ro D.K."/>
            <person name="Shang Y."/>
            <person name="Huang S."/>
            <person name="Yan J."/>
        </authorList>
    </citation>
    <scope>NUCLEOTIDE SEQUENCE [LARGE SCALE GENOMIC DNA]</scope>
    <source>
        <strain evidence="3">Ta-2019</strain>
    </source>
</reference>
<dbReference type="InterPro" id="IPR042197">
    <property type="entry name" value="Apaf_helical"/>
</dbReference>
<keyword evidence="4" id="KW-1185">Reference proteome</keyword>
<dbReference type="Pfam" id="PF00931">
    <property type="entry name" value="NB-ARC"/>
    <property type="match status" value="1"/>
</dbReference>
<feature type="domain" description="AAA+ ATPase" evidence="2">
    <location>
        <begin position="342"/>
        <end position="490"/>
    </location>
</feature>
<dbReference type="InterPro" id="IPR044974">
    <property type="entry name" value="Disease_R_plants"/>
</dbReference>
<feature type="compositionally biased region" description="Polar residues" evidence="1">
    <location>
        <begin position="34"/>
        <end position="54"/>
    </location>
</feature>
<feature type="region of interest" description="Disordered" evidence="1">
    <location>
        <begin position="9"/>
        <end position="89"/>
    </location>
</feature>
<comment type="caution">
    <text evidence="3">The sequence shown here is derived from an EMBL/GenBank/DDBJ whole genome shotgun (WGS) entry which is preliminary data.</text>
</comment>
<gene>
    <name evidence="3" type="ORF">KI387_035750</name>
</gene>
<dbReference type="GO" id="GO:0043531">
    <property type="term" value="F:ADP binding"/>
    <property type="evidence" value="ECO:0007669"/>
    <property type="project" value="InterPro"/>
</dbReference>
<dbReference type="Gene3D" id="1.10.8.430">
    <property type="entry name" value="Helical domain of apoptotic protease-activating factors"/>
    <property type="match status" value="1"/>
</dbReference>
<dbReference type="SUPFAM" id="SSF52540">
    <property type="entry name" value="P-loop containing nucleoside triphosphate hydrolases"/>
    <property type="match status" value="1"/>
</dbReference>
<evidence type="ECO:0000313" key="3">
    <source>
        <dbReference type="EMBL" id="KAH9307839.1"/>
    </source>
</evidence>
<dbReference type="Proteomes" id="UP000824469">
    <property type="component" value="Unassembled WGS sequence"/>
</dbReference>
<dbReference type="GO" id="GO:0006952">
    <property type="term" value="P:defense response"/>
    <property type="evidence" value="ECO:0007669"/>
    <property type="project" value="InterPro"/>
</dbReference>